<accession>A0A345DYU6</accession>
<feature type="transmembrane region" description="Helical" evidence="5">
    <location>
        <begin position="145"/>
        <end position="164"/>
    </location>
</feature>
<sequence length="330" mass="34146">MGTPALDPLLVTQLALGAVALYTLVTGAGRAIDALLSLAYRYEVPEALIGVTLVAVGTSLPELGAHVTASVGILSGALDYRVTSAVVVGGNMGSSTTQQLLLFGILLFGFGRIDLSTRTLTDAFVPMILGLTLTLVTAWDGTITRVDGLVLLVAFAVYLGYSYARRQPTPVQGVASTNVTADAGTAVVMLLLVLASASILLTVVQDVVAGVVLGGSMVGVLTLGIAASFPELSTVLDGIRRKTPVVAVGILVGSNIVNPLLGLGLGGAISTYHVPTAVVVWDLPFKIVAAVGLVLYVRYRGGVLRRRVGVWLIGAYFVYVVGRMLLFPGQ</sequence>
<evidence type="ECO:0000313" key="7">
    <source>
        <dbReference type="EMBL" id="AXG05118.1"/>
    </source>
</evidence>
<evidence type="ECO:0000256" key="3">
    <source>
        <dbReference type="ARBA" id="ARBA00022989"/>
    </source>
</evidence>
<keyword evidence="2 5" id="KW-0812">Transmembrane</keyword>
<feature type="domain" description="Sodium/calcium exchanger membrane region" evidence="6">
    <location>
        <begin position="15"/>
        <end position="163"/>
    </location>
</feature>
<dbReference type="OrthoDB" id="142185at2157"/>
<keyword evidence="4 5" id="KW-0472">Membrane</keyword>
<feature type="transmembrane region" description="Helical" evidence="5">
    <location>
        <begin position="308"/>
        <end position="327"/>
    </location>
</feature>
<organism evidence="7 8">
    <name type="scientific">Haloplanus rubicundus</name>
    <dbReference type="NCBI Taxonomy" id="1547898"/>
    <lineage>
        <taxon>Archaea</taxon>
        <taxon>Methanobacteriati</taxon>
        <taxon>Methanobacteriota</taxon>
        <taxon>Stenosarchaea group</taxon>
        <taxon>Halobacteria</taxon>
        <taxon>Halobacteriales</taxon>
        <taxon>Haloferacaceae</taxon>
        <taxon>Haloplanus</taxon>
    </lineage>
</organism>
<proteinExistence type="predicted"/>
<reference evidence="7 8" key="1">
    <citation type="submission" date="2018-07" db="EMBL/GenBank/DDBJ databases">
        <title>Genome sequences of Haloplanus sp. CBA1113.</title>
        <authorList>
            <person name="Kim Y.B."/>
            <person name="Roh S.W."/>
        </authorList>
    </citation>
    <scope>NUCLEOTIDE SEQUENCE [LARGE SCALE GENOMIC DNA]</scope>
    <source>
        <strain evidence="7 8">CBA1113</strain>
    </source>
</reference>
<evidence type="ECO:0000259" key="6">
    <source>
        <dbReference type="Pfam" id="PF01699"/>
    </source>
</evidence>
<keyword evidence="8" id="KW-1185">Reference proteome</keyword>
<dbReference type="GeneID" id="37281920"/>
<comment type="subcellular location">
    <subcellularLocation>
        <location evidence="1">Membrane</location>
        <topology evidence="1">Multi-pass membrane protein</topology>
    </subcellularLocation>
</comment>
<protein>
    <submittedName>
        <fullName evidence="7">Sodium:calcium antiporter</fullName>
    </submittedName>
</protein>
<feature type="transmembrane region" description="Helical" evidence="5">
    <location>
        <begin position="278"/>
        <end position="296"/>
    </location>
</feature>
<feature type="transmembrane region" description="Helical" evidence="5">
    <location>
        <begin position="120"/>
        <end position="139"/>
    </location>
</feature>
<dbReference type="KEGG" id="haj:DU500_01005"/>
<evidence type="ECO:0000313" key="8">
    <source>
        <dbReference type="Proteomes" id="UP000253273"/>
    </source>
</evidence>
<dbReference type="GO" id="GO:0008273">
    <property type="term" value="F:calcium, potassium:sodium antiporter activity"/>
    <property type="evidence" value="ECO:0007669"/>
    <property type="project" value="TreeGrafter"/>
</dbReference>
<dbReference type="PANTHER" id="PTHR10846:SF8">
    <property type="entry name" value="INNER MEMBRANE PROTEIN YRBG"/>
    <property type="match status" value="1"/>
</dbReference>
<dbReference type="AlphaFoldDB" id="A0A345DYU6"/>
<dbReference type="InterPro" id="IPR004481">
    <property type="entry name" value="K/Na/Ca-exchanger"/>
</dbReference>
<feature type="transmembrane region" description="Helical" evidence="5">
    <location>
        <begin position="14"/>
        <end position="36"/>
    </location>
</feature>
<keyword evidence="3 5" id="KW-1133">Transmembrane helix</keyword>
<dbReference type="Proteomes" id="UP000253273">
    <property type="component" value="Chromosome"/>
</dbReference>
<dbReference type="InterPro" id="IPR044880">
    <property type="entry name" value="NCX_ion-bd_dom_sf"/>
</dbReference>
<dbReference type="Pfam" id="PF01699">
    <property type="entry name" value="Na_Ca_ex"/>
    <property type="match status" value="2"/>
</dbReference>
<evidence type="ECO:0000256" key="1">
    <source>
        <dbReference type="ARBA" id="ARBA00004141"/>
    </source>
</evidence>
<dbReference type="GO" id="GO:0005262">
    <property type="term" value="F:calcium channel activity"/>
    <property type="evidence" value="ECO:0007669"/>
    <property type="project" value="TreeGrafter"/>
</dbReference>
<dbReference type="GO" id="GO:0005886">
    <property type="term" value="C:plasma membrane"/>
    <property type="evidence" value="ECO:0007669"/>
    <property type="project" value="TreeGrafter"/>
</dbReference>
<feature type="transmembrane region" description="Helical" evidence="5">
    <location>
        <begin position="245"/>
        <end position="272"/>
    </location>
</feature>
<dbReference type="EMBL" id="CP031150">
    <property type="protein sequence ID" value="AXG05118.1"/>
    <property type="molecule type" value="Genomic_DNA"/>
</dbReference>
<dbReference type="Gene3D" id="1.20.1420.30">
    <property type="entry name" value="NCX, central ion-binding region"/>
    <property type="match status" value="1"/>
</dbReference>
<dbReference type="InterPro" id="IPR004837">
    <property type="entry name" value="NaCa_Exmemb"/>
</dbReference>
<evidence type="ECO:0000256" key="5">
    <source>
        <dbReference type="SAM" id="Phobius"/>
    </source>
</evidence>
<feature type="transmembrane region" description="Helical" evidence="5">
    <location>
        <begin position="185"/>
        <end position="204"/>
    </location>
</feature>
<evidence type="ECO:0000256" key="2">
    <source>
        <dbReference type="ARBA" id="ARBA00022692"/>
    </source>
</evidence>
<evidence type="ECO:0000256" key="4">
    <source>
        <dbReference type="ARBA" id="ARBA00023136"/>
    </source>
</evidence>
<feature type="domain" description="Sodium/calcium exchanger membrane region" evidence="6">
    <location>
        <begin position="185"/>
        <end position="323"/>
    </location>
</feature>
<dbReference type="PANTHER" id="PTHR10846">
    <property type="entry name" value="SODIUM/POTASSIUM/CALCIUM EXCHANGER"/>
    <property type="match status" value="1"/>
</dbReference>
<feature type="transmembrane region" description="Helical" evidence="5">
    <location>
        <begin position="210"/>
        <end position="233"/>
    </location>
</feature>
<gene>
    <name evidence="7" type="ORF">DU500_01005</name>
</gene>
<dbReference type="RefSeq" id="WP_114584273.1">
    <property type="nucleotide sequence ID" value="NZ_CP031150.1"/>
</dbReference>
<dbReference type="GO" id="GO:0006874">
    <property type="term" value="P:intracellular calcium ion homeostasis"/>
    <property type="evidence" value="ECO:0007669"/>
    <property type="project" value="TreeGrafter"/>
</dbReference>
<name>A0A345DYU6_9EURY</name>